<organism evidence="2 5">
    <name type="scientific">Teichococcus wenyumeiae</name>
    <dbReference type="NCBI Taxonomy" id="2478470"/>
    <lineage>
        <taxon>Bacteria</taxon>
        <taxon>Pseudomonadati</taxon>
        <taxon>Pseudomonadota</taxon>
        <taxon>Alphaproteobacteria</taxon>
        <taxon>Acetobacterales</taxon>
        <taxon>Roseomonadaceae</taxon>
        <taxon>Roseomonas</taxon>
    </lineage>
</organism>
<dbReference type="AlphaFoldDB" id="A0A3A9JVW6"/>
<dbReference type="Pfam" id="PF01636">
    <property type="entry name" value="APH"/>
    <property type="match status" value="1"/>
</dbReference>
<dbReference type="EMBL" id="RFLX01000001">
    <property type="protein sequence ID" value="RMI27140.1"/>
    <property type="molecule type" value="Genomic_DNA"/>
</dbReference>
<dbReference type="Proteomes" id="UP000278036">
    <property type="component" value="Unassembled WGS sequence"/>
</dbReference>
<evidence type="ECO:0000313" key="5">
    <source>
        <dbReference type="Proteomes" id="UP000278036"/>
    </source>
</evidence>
<comment type="caution">
    <text evidence="2">The sequence shown here is derived from an EMBL/GenBank/DDBJ whole genome shotgun (WGS) entry which is preliminary data.</text>
</comment>
<protein>
    <submittedName>
        <fullName evidence="2">DUF1679 domain-containing protein</fullName>
    </submittedName>
</protein>
<dbReference type="Proteomes" id="UP000274097">
    <property type="component" value="Unassembled WGS sequence"/>
</dbReference>
<evidence type="ECO:0000313" key="3">
    <source>
        <dbReference type="EMBL" id="RMI27140.1"/>
    </source>
</evidence>
<dbReference type="InterPro" id="IPR011009">
    <property type="entry name" value="Kinase-like_dom_sf"/>
</dbReference>
<evidence type="ECO:0000313" key="2">
    <source>
        <dbReference type="EMBL" id="RKK03159.1"/>
    </source>
</evidence>
<dbReference type="EMBL" id="RAQU01000101">
    <property type="protein sequence ID" value="RKK03159.1"/>
    <property type="molecule type" value="Genomic_DNA"/>
</dbReference>
<name>A0A3A9JVW6_9PROT</name>
<reference evidence="2 5" key="1">
    <citation type="submission" date="2018-09" db="EMBL/GenBank/DDBJ databases">
        <title>Roseomonas sp. nov., isolated from feces of Tibetan antelopes in the Qinghai-Tibet plateau, China.</title>
        <authorList>
            <person name="Tian Z."/>
        </authorList>
    </citation>
    <scope>NUCLEOTIDE SEQUENCE [LARGE SCALE GENOMIC DNA]</scope>
    <source>
        <strain evidence="3 4">Z23</strain>
        <strain evidence="2 5">Z24</strain>
    </source>
</reference>
<dbReference type="OrthoDB" id="9809275at2"/>
<evidence type="ECO:0000313" key="4">
    <source>
        <dbReference type="Proteomes" id="UP000274097"/>
    </source>
</evidence>
<dbReference type="Gene3D" id="3.90.1200.10">
    <property type="match status" value="1"/>
</dbReference>
<dbReference type="InParanoid" id="A0A3A9JVW6"/>
<gene>
    <name evidence="2" type="ORF">D6Z83_15950</name>
    <name evidence="3" type="ORF">EBE87_01850</name>
</gene>
<keyword evidence="4" id="KW-1185">Reference proteome</keyword>
<dbReference type="RefSeq" id="WP_120639275.1">
    <property type="nucleotide sequence ID" value="NZ_RAQU01000101.1"/>
</dbReference>
<evidence type="ECO:0000259" key="1">
    <source>
        <dbReference type="Pfam" id="PF01636"/>
    </source>
</evidence>
<dbReference type="Gene3D" id="3.30.200.20">
    <property type="entry name" value="Phosphorylase Kinase, domain 1"/>
    <property type="match status" value="1"/>
</dbReference>
<dbReference type="InterPro" id="IPR002575">
    <property type="entry name" value="Aminoglycoside_PTrfase"/>
</dbReference>
<dbReference type="SUPFAM" id="SSF56112">
    <property type="entry name" value="Protein kinase-like (PK-like)"/>
    <property type="match status" value="1"/>
</dbReference>
<accession>A0A3A9JVW6</accession>
<feature type="domain" description="Aminoglycoside phosphotransferase" evidence="1">
    <location>
        <begin position="26"/>
        <end position="260"/>
    </location>
</feature>
<proteinExistence type="predicted"/>
<sequence length="344" mass="37020">MNASLSPAIEAFLSATGYAGAARAALPQDAGHRRYTRLSGAVPRPALLMDCADAPRVGLTPEEDLLPFLRIGAHIRGLGLSAPEVLAEDRAHGLLLVEDLGRETHAGLLDAGADPVPLYVAAAEALAALHAAPPPPGLPDYEAPAMARMAALTFLDWWWPTTFGEAPSDAIRGEFAEALRAMLEPFAGANGFVHRDYFPANLMHLPDRPGARRVGIIDFQDAARGHPAYDLVSLLQDARRDVAPAVRRAAMEAYLAARPDLDAGDFTAAMAAMAAQRHLRVAALWVRLARRDSKPSYLRHGPRCWALLAEALEHPATLPLRRFLDRHVPAGLRQNPAALKETTA</sequence>